<comment type="caution">
    <text evidence="4">The sequence shown here is derived from an EMBL/GenBank/DDBJ whole genome shotgun (WGS) entry which is preliminary data.</text>
</comment>
<feature type="domain" description="NADP-dependent oxidoreductase" evidence="3">
    <location>
        <begin position="72"/>
        <end position="308"/>
    </location>
</feature>
<dbReference type="CDD" id="cd19071">
    <property type="entry name" value="AKR_AKR1-5-like"/>
    <property type="match status" value="1"/>
</dbReference>
<dbReference type="Pfam" id="PF00248">
    <property type="entry name" value="Aldo_ket_red"/>
    <property type="match status" value="1"/>
</dbReference>
<dbReference type="FunFam" id="3.20.20.100:FF:000015">
    <property type="entry name" value="Oxidoreductase, aldo/keto reductase family"/>
    <property type="match status" value="1"/>
</dbReference>
<organism evidence="4 5">
    <name type="scientific">Puccinia striiformis</name>
    <dbReference type="NCBI Taxonomy" id="27350"/>
    <lineage>
        <taxon>Eukaryota</taxon>
        <taxon>Fungi</taxon>
        <taxon>Dikarya</taxon>
        <taxon>Basidiomycota</taxon>
        <taxon>Pucciniomycotina</taxon>
        <taxon>Pucciniomycetes</taxon>
        <taxon>Pucciniales</taxon>
        <taxon>Pucciniaceae</taxon>
        <taxon>Puccinia</taxon>
    </lineage>
</organism>
<keyword evidence="5" id="KW-1185">Reference proteome</keyword>
<evidence type="ECO:0000256" key="2">
    <source>
        <dbReference type="ARBA" id="ARBA00023002"/>
    </source>
</evidence>
<evidence type="ECO:0000256" key="1">
    <source>
        <dbReference type="ARBA" id="ARBA00007905"/>
    </source>
</evidence>
<gene>
    <name evidence="4" type="ORF">PSTT_11442</name>
</gene>
<dbReference type="EMBL" id="PKSL01000134">
    <property type="protein sequence ID" value="POW02903.1"/>
    <property type="molecule type" value="Genomic_DNA"/>
</dbReference>
<keyword evidence="2" id="KW-0560">Oxidoreductase</keyword>
<dbReference type="PANTHER" id="PTHR43827">
    <property type="entry name" value="2,5-DIKETO-D-GLUCONIC ACID REDUCTASE"/>
    <property type="match status" value="1"/>
</dbReference>
<dbReference type="InterPro" id="IPR020471">
    <property type="entry name" value="AKR"/>
</dbReference>
<dbReference type="InterPro" id="IPR023210">
    <property type="entry name" value="NADP_OxRdtase_dom"/>
</dbReference>
<protein>
    <recommendedName>
        <fullName evidence="3">NADP-dependent oxidoreductase domain-containing protein</fullName>
    </recommendedName>
</protein>
<name>A0A2S4V076_9BASI</name>
<dbReference type="VEuPathDB" id="FungiDB:PSHT_13654"/>
<accession>A0A2S4V076</accession>
<evidence type="ECO:0000313" key="5">
    <source>
        <dbReference type="Proteomes" id="UP000239156"/>
    </source>
</evidence>
<dbReference type="Proteomes" id="UP000239156">
    <property type="component" value="Unassembled WGS sequence"/>
</dbReference>
<evidence type="ECO:0000313" key="4">
    <source>
        <dbReference type="EMBL" id="POW02903.1"/>
    </source>
</evidence>
<dbReference type="PANTHER" id="PTHR43827:SF13">
    <property type="entry name" value="ALDO_KETO REDUCTASE FAMILY PROTEIN"/>
    <property type="match status" value="1"/>
</dbReference>
<evidence type="ECO:0000259" key="3">
    <source>
        <dbReference type="Pfam" id="PF00248"/>
    </source>
</evidence>
<dbReference type="AlphaFoldDB" id="A0A2S4V076"/>
<dbReference type="Gene3D" id="3.20.20.100">
    <property type="entry name" value="NADP-dependent oxidoreductase domain"/>
    <property type="match status" value="1"/>
</dbReference>
<dbReference type="InterPro" id="IPR036812">
    <property type="entry name" value="NAD(P)_OxRdtase_dom_sf"/>
</dbReference>
<dbReference type="VEuPathDB" id="FungiDB:PSTT_11442"/>
<dbReference type="SUPFAM" id="SSF51430">
    <property type="entry name" value="NAD(P)-linked oxidoreductase"/>
    <property type="match status" value="1"/>
</dbReference>
<proteinExistence type="inferred from homology"/>
<comment type="similarity">
    <text evidence="1">Belongs to the aldo/keto reductase family.</text>
</comment>
<sequence length="325" mass="35864">MFPTSAINPSMAFSVPLTMGSHVTLNSGKAYIVGRICPTKMNYKGLHDVQINLSCPRHQMPILGFGTSYLPNAEEACNEAIKIGYRHLDSARTYHTEVVVANAAAKCENGRDSVFLTTKIPVCEFGKAECKKALEDSLYSPSAPKPEYWDLVLLHEPLGGPEARHQAYEALAEAQKEGKVRSIGVSNFGVHHLEALRKANVGPVPAVNQLEVHPWAQQKSTVEYCKSHGIIVQAYCPLTRGKHMSDEKLLKISEKVNKTPAQVLLRWSLQKGFVPLPKSHKPKNIKENANIFDFELTDEDMSELDSLDQGDSGFIVKSSKLVGLD</sequence>
<reference evidence="4" key="1">
    <citation type="submission" date="2017-12" db="EMBL/GenBank/DDBJ databases">
        <title>Gene loss provides genomic basis for host adaptation in cereal stripe rust fungi.</title>
        <authorList>
            <person name="Xia C."/>
        </authorList>
    </citation>
    <scope>NUCLEOTIDE SEQUENCE [LARGE SCALE GENOMIC DNA]</scope>
    <source>
        <strain evidence="4">93-210</strain>
    </source>
</reference>
<dbReference type="PROSITE" id="PS00062">
    <property type="entry name" value="ALDOKETO_REDUCTASE_2"/>
    <property type="match status" value="1"/>
</dbReference>
<dbReference type="GO" id="GO:0016491">
    <property type="term" value="F:oxidoreductase activity"/>
    <property type="evidence" value="ECO:0007669"/>
    <property type="project" value="UniProtKB-KW"/>
</dbReference>
<dbReference type="InterPro" id="IPR018170">
    <property type="entry name" value="Aldo/ket_reductase_CS"/>
</dbReference>
<dbReference type="PRINTS" id="PR00069">
    <property type="entry name" value="ALDKETRDTASE"/>
</dbReference>